<dbReference type="InterPro" id="IPR051311">
    <property type="entry name" value="DedA_domain"/>
</dbReference>
<keyword evidence="5 7" id="KW-1133">Transmembrane helix</keyword>
<dbReference type="EMBL" id="BONN01000003">
    <property type="protein sequence ID" value="GIG32156.1"/>
    <property type="molecule type" value="Genomic_DNA"/>
</dbReference>
<dbReference type="InterPro" id="IPR032816">
    <property type="entry name" value="VTT_dom"/>
</dbReference>
<keyword evidence="10" id="KW-1185">Reference proteome</keyword>
<organism evidence="9 10">
    <name type="scientific">Cellulomonas oligotrophica</name>
    <dbReference type="NCBI Taxonomy" id="931536"/>
    <lineage>
        <taxon>Bacteria</taxon>
        <taxon>Bacillati</taxon>
        <taxon>Actinomycetota</taxon>
        <taxon>Actinomycetes</taxon>
        <taxon>Micrococcales</taxon>
        <taxon>Cellulomonadaceae</taxon>
        <taxon>Cellulomonas</taxon>
    </lineage>
</organism>
<sequence length="250" mass="26111">MRGAGGRVSIVQVHPVLAAPVPALLTSLPASTGSPELTGLAGWVVSVIDALGPVGVGLLVAMENLFPPIPSEVVLPVAGYVASQGGMHVGWAMAAATIGALVGALALYGIGAAVGRVRIRRWIDRMPLMEVEDLDKAEAWFARHGGAAVLIGRCVPIVRSLISIPAGIERMPVATFVVFTAIGSAVWNGGLVLAGYLLGAQWEDVGHYSDILNYVVYAVIVVVVVHFVWSRTGSRAVRRRAAREQAAPEA</sequence>
<gene>
    <name evidence="9" type="ORF">Col01nite_13150</name>
</gene>
<reference evidence="9 10" key="1">
    <citation type="submission" date="2021-01" db="EMBL/GenBank/DDBJ databases">
        <title>Whole genome shotgun sequence of Cellulomonas oligotrophica NBRC 109435.</title>
        <authorList>
            <person name="Komaki H."/>
            <person name="Tamura T."/>
        </authorList>
    </citation>
    <scope>NUCLEOTIDE SEQUENCE [LARGE SCALE GENOMIC DNA]</scope>
    <source>
        <strain evidence="9 10">NBRC 109435</strain>
    </source>
</reference>
<evidence type="ECO:0000256" key="7">
    <source>
        <dbReference type="SAM" id="Phobius"/>
    </source>
</evidence>
<evidence type="ECO:0000313" key="10">
    <source>
        <dbReference type="Proteomes" id="UP000618382"/>
    </source>
</evidence>
<feature type="transmembrane region" description="Helical" evidence="7">
    <location>
        <begin position="42"/>
        <end position="61"/>
    </location>
</feature>
<comment type="subcellular location">
    <subcellularLocation>
        <location evidence="1">Cell membrane</location>
        <topology evidence="1">Multi-pass membrane protein</topology>
    </subcellularLocation>
</comment>
<dbReference type="Pfam" id="PF09335">
    <property type="entry name" value="VTT_dom"/>
    <property type="match status" value="1"/>
</dbReference>
<feature type="domain" description="VTT" evidence="8">
    <location>
        <begin position="69"/>
        <end position="196"/>
    </location>
</feature>
<keyword evidence="4 7" id="KW-0812">Transmembrane</keyword>
<comment type="caution">
    <text evidence="9">The sequence shown here is derived from an EMBL/GenBank/DDBJ whole genome shotgun (WGS) entry which is preliminary data.</text>
</comment>
<dbReference type="PANTHER" id="PTHR42709:SF6">
    <property type="entry name" value="UNDECAPRENYL PHOSPHATE TRANSPORTER A"/>
    <property type="match status" value="1"/>
</dbReference>
<name>A0ABQ4D8V7_9CELL</name>
<dbReference type="Proteomes" id="UP000618382">
    <property type="component" value="Unassembled WGS sequence"/>
</dbReference>
<evidence type="ECO:0000256" key="1">
    <source>
        <dbReference type="ARBA" id="ARBA00004651"/>
    </source>
</evidence>
<accession>A0ABQ4D8V7</accession>
<evidence type="ECO:0000256" key="4">
    <source>
        <dbReference type="ARBA" id="ARBA00022692"/>
    </source>
</evidence>
<feature type="transmembrane region" description="Helical" evidence="7">
    <location>
        <begin position="173"/>
        <end position="199"/>
    </location>
</feature>
<feature type="transmembrane region" description="Helical" evidence="7">
    <location>
        <begin position="211"/>
        <end position="229"/>
    </location>
</feature>
<evidence type="ECO:0000256" key="2">
    <source>
        <dbReference type="ARBA" id="ARBA00010792"/>
    </source>
</evidence>
<dbReference type="PANTHER" id="PTHR42709">
    <property type="entry name" value="ALKALINE PHOSPHATASE LIKE PROTEIN"/>
    <property type="match status" value="1"/>
</dbReference>
<evidence type="ECO:0000313" key="9">
    <source>
        <dbReference type="EMBL" id="GIG32156.1"/>
    </source>
</evidence>
<protein>
    <recommendedName>
        <fullName evidence="8">VTT domain-containing protein</fullName>
    </recommendedName>
</protein>
<evidence type="ECO:0000256" key="3">
    <source>
        <dbReference type="ARBA" id="ARBA00022475"/>
    </source>
</evidence>
<evidence type="ECO:0000259" key="8">
    <source>
        <dbReference type="Pfam" id="PF09335"/>
    </source>
</evidence>
<keyword evidence="6 7" id="KW-0472">Membrane</keyword>
<evidence type="ECO:0000256" key="5">
    <source>
        <dbReference type="ARBA" id="ARBA00022989"/>
    </source>
</evidence>
<keyword evidence="3" id="KW-1003">Cell membrane</keyword>
<evidence type="ECO:0000256" key="6">
    <source>
        <dbReference type="ARBA" id="ARBA00023136"/>
    </source>
</evidence>
<proteinExistence type="inferred from homology"/>
<feature type="transmembrane region" description="Helical" evidence="7">
    <location>
        <begin position="98"/>
        <end position="119"/>
    </location>
</feature>
<comment type="similarity">
    <text evidence="2">Belongs to the DedA family.</text>
</comment>